<keyword evidence="2 4" id="KW-0378">Hydrolase</keyword>
<protein>
    <recommendedName>
        <fullName evidence="4">Arabinogalactan endo-beta-1,4-galactanase</fullName>
        <ecNumber evidence="4">3.2.1.89</ecNumber>
    </recommendedName>
</protein>
<comment type="similarity">
    <text evidence="1 4">Belongs to the glycosyl hydrolase 53 family.</text>
</comment>
<comment type="catalytic activity">
    <reaction evidence="4">
        <text>The enzyme specifically hydrolyzes (1-&gt;4)-beta-D-galactosidic linkages in type I arabinogalactans.</text>
        <dbReference type="EC" id="3.2.1.89"/>
    </reaction>
</comment>
<evidence type="ECO:0000256" key="1">
    <source>
        <dbReference type="ARBA" id="ARBA00010687"/>
    </source>
</evidence>
<dbReference type="InterPro" id="IPR011683">
    <property type="entry name" value="Glyco_hydro_53"/>
</dbReference>
<gene>
    <name evidence="5" type="ORF">AFM12_13005</name>
</gene>
<organism evidence="5 6">
    <name type="scientific">Jiulongibacter sediminis</name>
    <dbReference type="NCBI Taxonomy" id="1605367"/>
    <lineage>
        <taxon>Bacteria</taxon>
        <taxon>Pseudomonadati</taxon>
        <taxon>Bacteroidota</taxon>
        <taxon>Cytophagia</taxon>
        <taxon>Cytophagales</taxon>
        <taxon>Leadbetterellaceae</taxon>
        <taxon>Jiulongibacter</taxon>
    </lineage>
</organism>
<dbReference type="Proteomes" id="UP000050454">
    <property type="component" value="Unassembled WGS sequence"/>
</dbReference>
<dbReference type="PATRIC" id="fig|1605367.3.peg.4014"/>
<evidence type="ECO:0000313" key="5">
    <source>
        <dbReference type="EMBL" id="KPM48181.1"/>
    </source>
</evidence>
<dbReference type="GO" id="GO:0045490">
    <property type="term" value="P:pectin catabolic process"/>
    <property type="evidence" value="ECO:0007669"/>
    <property type="project" value="TreeGrafter"/>
</dbReference>
<dbReference type="EMBL" id="LGTQ01000009">
    <property type="protein sequence ID" value="KPM48181.1"/>
    <property type="molecule type" value="Genomic_DNA"/>
</dbReference>
<evidence type="ECO:0000256" key="3">
    <source>
        <dbReference type="ARBA" id="ARBA00023295"/>
    </source>
</evidence>
<reference evidence="5 6" key="1">
    <citation type="submission" date="2015-07" db="EMBL/GenBank/DDBJ databases">
        <title>The draft genome sequence of Leadbetterella sp. JN14-9.</title>
        <authorList>
            <person name="Liu Y."/>
            <person name="Du J."/>
            <person name="Shao Z."/>
        </authorList>
    </citation>
    <scope>NUCLEOTIDE SEQUENCE [LARGE SCALE GENOMIC DNA]</scope>
    <source>
        <strain evidence="5 6">JN14-9</strain>
    </source>
</reference>
<keyword evidence="6" id="KW-1185">Reference proteome</keyword>
<dbReference type="Pfam" id="PF07745">
    <property type="entry name" value="Glyco_hydro_53"/>
    <property type="match status" value="1"/>
</dbReference>
<dbReference type="STRING" id="1605367.AFM12_13005"/>
<dbReference type="SUPFAM" id="SSF51445">
    <property type="entry name" value="(Trans)glycosidases"/>
    <property type="match status" value="1"/>
</dbReference>
<dbReference type="GO" id="GO:0015926">
    <property type="term" value="F:glucosidase activity"/>
    <property type="evidence" value="ECO:0007669"/>
    <property type="project" value="InterPro"/>
</dbReference>
<dbReference type="PANTHER" id="PTHR34983:SF2">
    <property type="entry name" value="ENDO-BETA-1,4-GALACTANASE"/>
    <property type="match status" value="1"/>
</dbReference>
<dbReference type="OrthoDB" id="9768786at2"/>
<sequence length="352" mass="39835">MSNPYLLGADLSYVNELEDCGGKFYKDLQPRDPFTLFSDEGSKIVRLRLWHSPDWTTYGTLADVKKSIRRAKGNEMAILLDFHYSDNWADPAHQIIPAAWSGITDTNVLGDSLYNYTYSVLEELYSENLSPEYVQVGNEINSEILMEKPTAENGPTNWERNAALLKRGLQAVKDFNEAKGLNIQRMLHVAQPDEAKEWFASAAKQNLSDFEWIGLSYYPNWSEFDLEQLSQTISFLKNTYQKEVMVVETGYPYTFRNFDGANNVLGEGSDLTGYPASKEGQMSFMIDLTSSVIKGGGRGVIYWEAAWISTPCKTQWGTGSHWENAAFFDAANGNEALPVFDFFSHNYQIIDN</sequence>
<dbReference type="PANTHER" id="PTHR34983">
    <property type="entry name" value="ARABINOGALACTAN ENDO-BETA-1,4-GALACTANASE A"/>
    <property type="match status" value="1"/>
</dbReference>
<dbReference type="InterPro" id="IPR017853">
    <property type="entry name" value="GH"/>
</dbReference>
<proteinExistence type="inferred from homology"/>
<evidence type="ECO:0000313" key="6">
    <source>
        <dbReference type="Proteomes" id="UP000050454"/>
    </source>
</evidence>
<comment type="caution">
    <text evidence="5">The sequence shown here is derived from an EMBL/GenBank/DDBJ whole genome shotgun (WGS) entry which is preliminary data.</text>
</comment>
<dbReference type="Gene3D" id="3.20.20.80">
    <property type="entry name" value="Glycosidases"/>
    <property type="match status" value="1"/>
</dbReference>
<evidence type="ECO:0000256" key="2">
    <source>
        <dbReference type="ARBA" id="ARBA00022801"/>
    </source>
</evidence>
<accession>A0A0P7C4K9</accession>
<name>A0A0P7C4K9_9BACT</name>
<dbReference type="EC" id="3.2.1.89" evidence="4"/>
<evidence type="ECO:0000256" key="4">
    <source>
        <dbReference type="RuleBase" id="RU361192"/>
    </source>
</evidence>
<dbReference type="AlphaFoldDB" id="A0A0P7C4K9"/>
<dbReference type="GO" id="GO:0031218">
    <property type="term" value="F:arabinogalactan endo-1,4-beta-galactosidase activity"/>
    <property type="evidence" value="ECO:0007669"/>
    <property type="project" value="UniProtKB-EC"/>
</dbReference>
<keyword evidence="3 4" id="KW-0326">Glycosidase</keyword>